<evidence type="ECO:0000256" key="1">
    <source>
        <dbReference type="SAM" id="MobiDB-lite"/>
    </source>
</evidence>
<evidence type="ECO:0000313" key="3">
    <source>
        <dbReference type="Proteomes" id="UP000272942"/>
    </source>
</evidence>
<proteinExistence type="predicted"/>
<gene>
    <name evidence="2" type="ORF">ECPE_LOCUS15749</name>
</gene>
<feature type="compositionally biased region" description="Low complexity" evidence="1">
    <location>
        <begin position="73"/>
        <end position="92"/>
    </location>
</feature>
<organism evidence="4">
    <name type="scientific">Echinostoma caproni</name>
    <dbReference type="NCBI Taxonomy" id="27848"/>
    <lineage>
        <taxon>Eukaryota</taxon>
        <taxon>Metazoa</taxon>
        <taxon>Spiralia</taxon>
        <taxon>Lophotrochozoa</taxon>
        <taxon>Platyhelminthes</taxon>
        <taxon>Trematoda</taxon>
        <taxon>Digenea</taxon>
        <taxon>Plagiorchiida</taxon>
        <taxon>Echinostomata</taxon>
        <taxon>Echinostomatoidea</taxon>
        <taxon>Echinostomatidae</taxon>
        <taxon>Echinostoma</taxon>
    </lineage>
</organism>
<reference evidence="4" key="1">
    <citation type="submission" date="2016-06" db="UniProtKB">
        <authorList>
            <consortium name="WormBaseParasite"/>
        </authorList>
    </citation>
    <scope>IDENTIFICATION</scope>
</reference>
<keyword evidence="3" id="KW-1185">Reference proteome</keyword>
<name>A0A183B964_9TREM</name>
<evidence type="ECO:0000313" key="4">
    <source>
        <dbReference type="WBParaSite" id="ECPE_0001578901-mRNA-1"/>
    </source>
</evidence>
<reference evidence="2 3" key="2">
    <citation type="submission" date="2018-11" db="EMBL/GenBank/DDBJ databases">
        <authorList>
            <consortium name="Pathogen Informatics"/>
        </authorList>
    </citation>
    <scope>NUCLEOTIDE SEQUENCE [LARGE SCALE GENOMIC DNA]</scope>
    <source>
        <strain evidence="2 3">Egypt</strain>
    </source>
</reference>
<evidence type="ECO:0000313" key="2">
    <source>
        <dbReference type="EMBL" id="VDP93021.1"/>
    </source>
</evidence>
<sequence length="108" mass="11868">MQRTSCRLIDALAFFPGISQGSKRPIETKQAIRRIELALQKLEQTPVGGTDLLQPLSSTNRRPVIPPGILAHSGPSGDSRSSSTRGFSGARGYPRRCDKNTRPRLNRL</sequence>
<accession>A0A183B964</accession>
<protein>
    <submittedName>
        <fullName evidence="2 4">Uncharacterized protein</fullName>
    </submittedName>
</protein>
<dbReference type="AlphaFoldDB" id="A0A183B964"/>
<dbReference type="OrthoDB" id="6730379at2759"/>
<dbReference type="WBParaSite" id="ECPE_0001578901-mRNA-1">
    <property type="protein sequence ID" value="ECPE_0001578901-mRNA-1"/>
    <property type="gene ID" value="ECPE_0001578901"/>
</dbReference>
<dbReference type="EMBL" id="UZAN01061647">
    <property type="protein sequence ID" value="VDP93021.1"/>
    <property type="molecule type" value="Genomic_DNA"/>
</dbReference>
<feature type="region of interest" description="Disordered" evidence="1">
    <location>
        <begin position="48"/>
        <end position="108"/>
    </location>
</feature>
<dbReference type="Proteomes" id="UP000272942">
    <property type="component" value="Unassembled WGS sequence"/>
</dbReference>